<dbReference type="Proteomes" id="UP000715441">
    <property type="component" value="Unassembled WGS sequence"/>
</dbReference>
<dbReference type="PANTHER" id="PTHR48228">
    <property type="entry name" value="SUCCINYL-COA--D-CITRAMALATE COA-TRANSFERASE"/>
    <property type="match status" value="1"/>
</dbReference>
<dbReference type="Gene3D" id="3.40.50.10540">
    <property type="entry name" value="Crotonobetainyl-coa:carnitine coa-transferase, domain 1"/>
    <property type="match status" value="1"/>
</dbReference>
<dbReference type="PANTHER" id="PTHR48228:SF5">
    <property type="entry name" value="ALPHA-METHYLACYL-COA RACEMASE"/>
    <property type="match status" value="1"/>
</dbReference>
<dbReference type="Pfam" id="PF02515">
    <property type="entry name" value="CoA_transf_3"/>
    <property type="match status" value="1"/>
</dbReference>
<comment type="caution">
    <text evidence="2">The sequence shown here is derived from an EMBL/GenBank/DDBJ whole genome shotgun (WGS) entry which is preliminary data.</text>
</comment>
<evidence type="ECO:0000313" key="2">
    <source>
        <dbReference type="EMBL" id="NKQ52410.1"/>
    </source>
</evidence>
<evidence type="ECO:0000256" key="1">
    <source>
        <dbReference type="SAM" id="MobiDB-lite"/>
    </source>
</evidence>
<dbReference type="EMBL" id="JAAXLS010000002">
    <property type="protein sequence ID" value="NKQ52410.1"/>
    <property type="molecule type" value="Genomic_DNA"/>
</dbReference>
<dbReference type="GO" id="GO:0016740">
    <property type="term" value="F:transferase activity"/>
    <property type="evidence" value="ECO:0007669"/>
    <property type="project" value="UniProtKB-KW"/>
</dbReference>
<reference evidence="2 3" key="1">
    <citation type="submission" date="2020-04" db="EMBL/GenBank/DDBJ databases">
        <title>Novel species.</title>
        <authorList>
            <person name="Teo W.F.A."/>
            <person name="Lipun K."/>
            <person name="Srisuk N."/>
            <person name="Duangmal K."/>
        </authorList>
    </citation>
    <scope>NUCLEOTIDE SEQUENCE [LARGE SCALE GENOMIC DNA]</scope>
    <source>
        <strain evidence="2 3">K13G38</strain>
    </source>
</reference>
<gene>
    <name evidence="2" type="ORF">HFP15_05915</name>
</gene>
<dbReference type="InterPro" id="IPR044855">
    <property type="entry name" value="CoA-Trfase_III_dom3_sf"/>
</dbReference>
<evidence type="ECO:0000313" key="3">
    <source>
        <dbReference type="Proteomes" id="UP000715441"/>
    </source>
</evidence>
<organism evidence="2 3">
    <name type="scientific">Amycolatopsis acididurans</name>
    <dbReference type="NCBI Taxonomy" id="2724524"/>
    <lineage>
        <taxon>Bacteria</taxon>
        <taxon>Bacillati</taxon>
        <taxon>Actinomycetota</taxon>
        <taxon>Actinomycetes</taxon>
        <taxon>Pseudonocardiales</taxon>
        <taxon>Pseudonocardiaceae</taxon>
        <taxon>Amycolatopsis</taxon>
    </lineage>
</organism>
<sequence length="367" mass="38256">MKTGPLKGIRIIELLGLGPGPFCGMLLADLGADVIRVERPGLAKVDVLGRGRRSIALDLKQPGAADTVLDLVAGADALIEGFRPGVTERLGLGPETCLARNPRLVYGRMTGWGQDGPYASMAGHDVNYISVAGALGAIGTAEGPPVLPLNLLGDFGGGGMLLAVGVLAALLHARATGEGQVVDAAIVDGTATLTALIHGLIAAGRWKPVRGGNFLDGSAPYYTTYRCADGDHISVGALEDQFYEALLTGLGASGDAVLSENRTDPANWPAIRTRLGELFAARSRPDWVEVFAGTDACVSPVYGLSDAMTDPHLRARDVFVEIDGVRQPAPAPRFSRTVPGTPAAAPEPGRDTETVLAELARNLKERN</sequence>
<dbReference type="Gene3D" id="3.30.1540.10">
    <property type="entry name" value="formyl-coa transferase, domain 3"/>
    <property type="match status" value="1"/>
</dbReference>
<dbReference type="SUPFAM" id="SSF89796">
    <property type="entry name" value="CoA-transferase family III (CaiB/BaiF)"/>
    <property type="match status" value="1"/>
</dbReference>
<protein>
    <submittedName>
        <fullName evidence="2">CoA transferase</fullName>
    </submittedName>
</protein>
<keyword evidence="2" id="KW-0808">Transferase</keyword>
<dbReference type="InterPro" id="IPR023606">
    <property type="entry name" value="CoA-Trfase_III_dom_1_sf"/>
</dbReference>
<accession>A0ABX1IY23</accession>
<keyword evidence="3" id="KW-1185">Reference proteome</keyword>
<dbReference type="InterPro" id="IPR003673">
    <property type="entry name" value="CoA-Trfase_fam_III"/>
</dbReference>
<feature type="region of interest" description="Disordered" evidence="1">
    <location>
        <begin position="330"/>
        <end position="352"/>
    </location>
</feature>
<name>A0ABX1IY23_9PSEU</name>
<dbReference type="InterPro" id="IPR050509">
    <property type="entry name" value="CoA-transferase_III"/>
</dbReference>
<dbReference type="RefSeq" id="WP_168512219.1">
    <property type="nucleotide sequence ID" value="NZ_JAAXLS010000002.1"/>
</dbReference>
<proteinExistence type="predicted"/>